<accession>A0AAJ0DLW9</accession>
<organism evidence="2 3">
    <name type="scientific">Extremus antarcticus</name>
    <dbReference type="NCBI Taxonomy" id="702011"/>
    <lineage>
        <taxon>Eukaryota</taxon>
        <taxon>Fungi</taxon>
        <taxon>Dikarya</taxon>
        <taxon>Ascomycota</taxon>
        <taxon>Pezizomycotina</taxon>
        <taxon>Dothideomycetes</taxon>
        <taxon>Dothideomycetidae</taxon>
        <taxon>Mycosphaerellales</taxon>
        <taxon>Extremaceae</taxon>
        <taxon>Extremus</taxon>
    </lineage>
</organism>
<feature type="compositionally biased region" description="Low complexity" evidence="1">
    <location>
        <begin position="387"/>
        <end position="398"/>
    </location>
</feature>
<evidence type="ECO:0000313" key="2">
    <source>
        <dbReference type="EMBL" id="KAK3052888.1"/>
    </source>
</evidence>
<dbReference type="Proteomes" id="UP001271007">
    <property type="component" value="Unassembled WGS sequence"/>
</dbReference>
<name>A0AAJ0DLW9_9PEZI</name>
<feature type="region of interest" description="Disordered" evidence="1">
    <location>
        <begin position="290"/>
        <end position="419"/>
    </location>
</feature>
<gene>
    <name evidence="2" type="ORF">LTR09_005952</name>
</gene>
<feature type="compositionally biased region" description="Pro residues" evidence="1">
    <location>
        <begin position="226"/>
        <end position="239"/>
    </location>
</feature>
<keyword evidence="3" id="KW-1185">Reference proteome</keyword>
<reference evidence="2" key="1">
    <citation type="submission" date="2023-04" db="EMBL/GenBank/DDBJ databases">
        <title>Black Yeasts Isolated from many extreme environments.</title>
        <authorList>
            <person name="Coleine C."/>
            <person name="Stajich J.E."/>
            <person name="Selbmann L."/>
        </authorList>
    </citation>
    <scope>NUCLEOTIDE SEQUENCE</scope>
    <source>
        <strain evidence="2">CCFEE 5312</strain>
    </source>
</reference>
<feature type="region of interest" description="Disordered" evidence="1">
    <location>
        <begin position="1"/>
        <end position="259"/>
    </location>
</feature>
<feature type="compositionally biased region" description="Polar residues" evidence="1">
    <location>
        <begin position="146"/>
        <end position="157"/>
    </location>
</feature>
<proteinExistence type="predicted"/>
<feature type="compositionally biased region" description="Low complexity" evidence="1">
    <location>
        <begin position="65"/>
        <end position="82"/>
    </location>
</feature>
<feature type="compositionally biased region" description="Low complexity" evidence="1">
    <location>
        <begin position="163"/>
        <end position="182"/>
    </location>
</feature>
<evidence type="ECO:0000313" key="3">
    <source>
        <dbReference type="Proteomes" id="UP001271007"/>
    </source>
</evidence>
<protein>
    <submittedName>
        <fullName evidence="2">Uncharacterized protein</fullName>
    </submittedName>
</protein>
<feature type="compositionally biased region" description="Polar residues" evidence="1">
    <location>
        <begin position="83"/>
        <end position="114"/>
    </location>
</feature>
<comment type="caution">
    <text evidence="2">The sequence shown here is derived from an EMBL/GenBank/DDBJ whole genome shotgun (WGS) entry which is preliminary data.</text>
</comment>
<feature type="compositionally biased region" description="Basic and acidic residues" evidence="1">
    <location>
        <begin position="31"/>
        <end position="42"/>
    </location>
</feature>
<dbReference type="AlphaFoldDB" id="A0AAJ0DLW9"/>
<sequence length="419" mass="44724">MADRRNVAPKPDPNKSLLPSLGDRGSAGGDPPRDGNPRDKRPAGHYTEGTSQRERTNSPRPPPRKSTSSESIEPASSSSSESTQLVEQQADQLNGREPSSQYAGVSEPTRQTPTGPDWPLPAPETRRMTRQMPTVPDWPIAPPETRQPTGLPSSTPAERTRSATPAGGPRPGTPQVRPGTPQVRPPTPPGPSQSSSPSELDGEEFRETYPPVGRHANPNPSTSTLEPPPSHRPRTPPPARTYRGPHIPEATGPYGSRYWPTVPTFPVDPLPGLAESPDIPAPTYPMFVLPGLDRPGFEDWDGQDPDAPLAQGLGLSSPHWNTPPQIAYRPEPEEEEEEDVQAPRSEDARSRTPAGAASSEGVSSRTQAVPLRLAVEPSSTAARPSRTATIAPATVTVTHRPPPTSGAAKGMHSARGARK</sequence>
<evidence type="ECO:0000256" key="1">
    <source>
        <dbReference type="SAM" id="MobiDB-lite"/>
    </source>
</evidence>
<dbReference type="EMBL" id="JAWDJX010000018">
    <property type="protein sequence ID" value="KAK3052888.1"/>
    <property type="molecule type" value="Genomic_DNA"/>
</dbReference>